<name>A0A395S0G1_FUSSP</name>
<protein>
    <submittedName>
        <fullName evidence="1">Btb poz fold</fullName>
    </submittedName>
</protein>
<comment type="caution">
    <text evidence="1">The sequence shown here is derived from an EMBL/GenBank/DDBJ whole genome shotgun (WGS) entry which is preliminary data.</text>
</comment>
<dbReference type="AlphaFoldDB" id="A0A395S0G1"/>
<sequence>MSSTKNADENPDKMPESRTLELAPDWDTLLIIPDKNNKKPTLRCMVSSSVLAKQLSFSRALNEGLAVQNGKKLEITLLDNDPDAMGVILSILHGNIDPRDDKLSLPEIVSVARHYDKYCCYGITSAWTDLWLNRLATRATAREVGSYIAAVYYFKCPNVVKKFAYKAVLYADEFNVGKAWTEEGINIGSDIKVDEIKDMLLGTQCGSTFYLAGPEYLLILEAQKVWPFAPLGSISDVWDKLEAAAIQHPQYARAMRDLRDRIRDLATKAQSNSGLQLQSA</sequence>
<evidence type="ECO:0000313" key="2">
    <source>
        <dbReference type="Proteomes" id="UP000266152"/>
    </source>
</evidence>
<dbReference type="Proteomes" id="UP000266152">
    <property type="component" value="Unassembled WGS sequence"/>
</dbReference>
<proteinExistence type="predicted"/>
<dbReference type="STRING" id="5514.A0A395S0G1"/>
<accession>A0A395S0G1</accession>
<gene>
    <name evidence="1" type="ORF">FSPOR_7075</name>
</gene>
<evidence type="ECO:0000313" key="1">
    <source>
        <dbReference type="EMBL" id="RGP65814.1"/>
    </source>
</evidence>
<dbReference type="EMBL" id="PXOF01000099">
    <property type="protein sequence ID" value="RGP65814.1"/>
    <property type="molecule type" value="Genomic_DNA"/>
</dbReference>
<reference evidence="1 2" key="1">
    <citation type="journal article" date="2018" name="PLoS Pathog.">
        <title>Evolution of structural diversity of trichothecenes, a family of toxins produced by plant pathogenic and entomopathogenic fungi.</title>
        <authorList>
            <person name="Proctor R.H."/>
            <person name="McCormick S.P."/>
            <person name="Kim H.S."/>
            <person name="Cardoza R.E."/>
            <person name="Stanley A.M."/>
            <person name="Lindo L."/>
            <person name="Kelly A."/>
            <person name="Brown D.W."/>
            <person name="Lee T."/>
            <person name="Vaughan M.M."/>
            <person name="Alexander N.J."/>
            <person name="Busman M."/>
            <person name="Gutierrez S."/>
        </authorList>
    </citation>
    <scope>NUCLEOTIDE SEQUENCE [LARGE SCALE GENOMIC DNA]</scope>
    <source>
        <strain evidence="1 2">NRRL 3299</strain>
    </source>
</reference>
<keyword evidence="2" id="KW-1185">Reference proteome</keyword>
<organism evidence="1 2">
    <name type="scientific">Fusarium sporotrichioides</name>
    <dbReference type="NCBI Taxonomy" id="5514"/>
    <lineage>
        <taxon>Eukaryota</taxon>
        <taxon>Fungi</taxon>
        <taxon>Dikarya</taxon>
        <taxon>Ascomycota</taxon>
        <taxon>Pezizomycotina</taxon>
        <taxon>Sordariomycetes</taxon>
        <taxon>Hypocreomycetidae</taxon>
        <taxon>Hypocreales</taxon>
        <taxon>Nectriaceae</taxon>
        <taxon>Fusarium</taxon>
    </lineage>
</organism>